<dbReference type="Pfam" id="PF12499">
    <property type="entry name" value="DUF3707"/>
    <property type="match status" value="1"/>
</dbReference>
<evidence type="ECO:0000313" key="5">
    <source>
        <dbReference type="Proteomes" id="UP000001058"/>
    </source>
</evidence>
<dbReference type="InterPro" id="IPR024616">
    <property type="entry name" value="Pherophorin"/>
</dbReference>
<evidence type="ECO:0000256" key="1">
    <source>
        <dbReference type="ARBA" id="ARBA00022581"/>
    </source>
</evidence>
<dbReference type="RefSeq" id="XP_002952486.1">
    <property type="nucleotide sequence ID" value="XM_002952440.1"/>
</dbReference>
<gene>
    <name evidence="4" type="ORF">VOLCADRAFT_105540</name>
</gene>
<dbReference type="KEGG" id="vcn:VOLCADRAFT_105540"/>
<evidence type="ECO:0000313" key="4">
    <source>
        <dbReference type="EMBL" id="EFJ46333.1"/>
    </source>
</evidence>
<organism evidence="5">
    <name type="scientific">Volvox carteri f. nagariensis</name>
    <dbReference type="NCBI Taxonomy" id="3068"/>
    <lineage>
        <taxon>Eukaryota</taxon>
        <taxon>Viridiplantae</taxon>
        <taxon>Chlorophyta</taxon>
        <taxon>core chlorophytes</taxon>
        <taxon>Chlorophyceae</taxon>
        <taxon>CS clade</taxon>
        <taxon>Chlamydomonadales</taxon>
        <taxon>Volvocaceae</taxon>
        <taxon>Volvox</taxon>
    </lineage>
</organism>
<keyword evidence="5" id="KW-1185">Reference proteome</keyword>
<dbReference type="AlphaFoldDB" id="D8U1G3"/>
<feature type="region of interest" description="Disordered" evidence="2">
    <location>
        <begin position="561"/>
        <end position="582"/>
    </location>
</feature>
<feature type="region of interest" description="Disordered" evidence="2">
    <location>
        <begin position="361"/>
        <end position="404"/>
    </location>
</feature>
<feature type="compositionally biased region" description="Pro residues" evidence="2">
    <location>
        <begin position="368"/>
        <end position="403"/>
    </location>
</feature>
<reference evidence="4 5" key="1">
    <citation type="journal article" date="2010" name="Science">
        <title>Genomic analysis of organismal complexity in the multicellular green alga Volvox carteri.</title>
        <authorList>
            <person name="Prochnik S.E."/>
            <person name="Umen J."/>
            <person name="Nedelcu A.M."/>
            <person name="Hallmann A."/>
            <person name="Miller S.M."/>
            <person name="Nishii I."/>
            <person name="Ferris P."/>
            <person name="Kuo A."/>
            <person name="Mitros T."/>
            <person name="Fritz-Laylin L.K."/>
            <person name="Hellsten U."/>
            <person name="Chapman J."/>
            <person name="Simakov O."/>
            <person name="Rensing S.A."/>
            <person name="Terry A."/>
            <person name="Pangilinan J."/>
            <person name="Kapitonov V."/>
            <person name="Jurka J."/>
            <person name="Salamov A."/>
            <person name="Shapiro H."/>
            <person name="Schmutz J."/>
            <person name="Grimwood J."/>
            <person name="Lindquist E."/>
            <person name="Lucas S."/>
            <person name="Grigoriev I.V."/>
            <person name="Schmitt R."/>
            <person name="Kirk D."/>
            <person name="Rokhsar D.S."/>
        </authorList>
    </citation>
    <scope>NUCLEOTIDE SEQUENCE [LARGE SCALE GENOMIC DNA]</scope>
    <source>
        <strain evidence="5">f. Nagariensis / Eve</strain>
    </source>
</reference>
<dbReference type="InParanoid" id="D8U1G3"/>
<name>D8U1G3_VOLCA</name>
<evidence type="ECO:0000256" key="2">
    <source>
        <dbReference type="SAM" id="MobiDB-lite"/>
    </source>
</evidence>
<dbReference type="GeneID" id="9628737"/>
<keyword evidence="1" id="KW-0945">Host-virus interaction</keyword>
<dbReference type="PANTHER" id="PTHR13037">
    <property type="entry name" value="FORMIN"/>
    <property type="match status" value="1"/>
</dbReference>
<dbReference type="Proteomes" id="UP000001058">
    <property type="component" value="Unassembled WGS sequence"/>
</dbReference>
<dbReference type="eggNOG" id="ENOG502QWQN">
    <property type="taxonomic scope" value="Eukaryota"/>
</dbReference>
<feature type="domain" description="Pherophorin" evidence="3">
    <location>
        <begin position="414"/>
        <end position="539"/>
    </location>
</feature>
<protein>
    <recommendedName>
        <fullName evidence="3">Pherophorin domain-containing protein</fullName>
    </recommendedName>
</protein>
<dbReference type="EMBL" id="GL378351">
    <property type="protein sequence ID" value="EFJ46333.1"/>
    <property type="molecule type" value="Genomic_DNA"/>
</dbReference>
<evidence type="ECO:0000259" key="3">
    <source>
        <dbReference type="Pfam" id="PF12499"/>
    </source>
</evidence>
<accession>D8U1G3</accession>
<sequence>MFASTLKVVMGTHRHQERPSNCGFHRYFPPRRLCLPTTANVLLVLLPVVLLLSVQKGAASSSSPPPPPPMPPVPNCGPVTVLYRDGVPVSAIRTPVLAAGTGQEISTAFILQDMDTDFYAGFYFNGTTNIVIRWEQPEDWMTSFGLLSEAEFNASYNGSAGCVPPITSGGPLGYVRVGSGTTVTFPIFYSTSTDYSSLIQPCGPPTTFYYLVALFNENDGSLAWAATDWVAANNATNPICPDSPTAWGYIKFGISYCPCPAQPPPPSPPPPPPMPPAPSCGVILTTSQGVPVSGIRAPFRSSWTGEEISPAFISVQPDPSIPDPIAALGLPNLVIEWQPDSTVSVYGNFFFESQFQSMYNGSTGPKSPKAPSPPKAPKAPSPPKAPKPPKVPKAPQLSPPPPFGGGNTFLVDNFPFFASCNVRDTNLRPPYRASIPTGPLNVTATTATYCFQLVATNSSGSPCAGMSINRLEFIVNSTCVNEEPKALRAATVNGTSVYPLFSPKTWKGELYGMMTFRRLSDIFPTTPSGSLYICLELATLSWDRVPEITANAAVRALHNVGSRPAPTNHPAQARHGPGPLAEPVQTSAAARLISRYLTQPRSCHSPFPLTRNRIGLIAAGCACFQTTRNKERSQLITASSTSG</sequence>
<dbReference type="PANTHER" id="PTHR13037:SF24">
    <property type="entry name" value="POLYCOMB PROTEIN PCL-RELATED"/>
    <property type="match status" value="1"/>
</dbReference>
<proteinExistence type="predicted"/>